<dbReference type="Pfam" id="PF00583">
    <property type="entry name" value="Acetyltransf_1"/>
    <property type="match status" value="1"/>
</dbReference>
<dbReference type="InterPro" id="IPR016181">
    <property type="entry name" value="Acyl_CoA_acyltransferase"/>
</dbReference>
<organism evidence="4 5">
    <name type="scientific">Conexivisphaera calida</name>
    <dbReference type="NCBI Taxonomy" id="1874277"/>
    <lineage>
        <taxon>Archaea</taxon>
        <taxon>Nitrososphaerota</taxon>
        <taxon>Conexivisphaeria</taxon>
        <taxon>Conexivisphaerales</taxon>
        <taxon>Conexivisphaeraceae</taxon>
        <taxon>Conexivisphaera</taxon>
    </lineage>
</organism>
<reference evidence="4 5" key="1">
    <citation type="journal article" date="2019" name="ISME J.">
        <title>Isolation and characterization of a thermophilic sulfur- and iron-reducing thaumarchaeote from a terrestrial acidic hot spring.</title>
        <authorList>
            <person name="Kato S."/>
            <person name="Itoh T."/>
            <person name="Yuki M."/>
            <person name="Nagamori M."/>
            <person name="Ohnishi M."/>
            <person name="Uematsu K."/>
            <person name="Suzuki K."/>
            <person name="Takashina T."/>
            <person name="Ohkuma M."/>
        </authorList>
    </citation>
    <scope>NUCLEOTIDE SEQUENCE [LARGE SCALE GENOMIC DNA]</scope>
    <source>
        <strain evidence="4 5">NAS-02</strain>
    </source>
</reference>
<evidence type="ECO:0000259" key="3">
    <source>
        <dbReference type="PROSITE" id="PS51186"/>
    </source>
</evidence>
<dbReference type="PANTHER" id="PTHR43420">
    <property type="entry name" value="ACETYLTRANSFERASE"/>
    <property type="match status" value="1"/>
</dbReference>
<sequence length="163" mass="19215">MDYRIEERGDEILEAVIDLDSEISWEVMDEKHRSSMDYDEYLRRHRELFLSIYNSPGRQRFIAAYDVSGALIGVAWIKEEIDTVNYESYAYLYDLEVKREHRRSGIGRALLKRAIEYCRRNGYRRMGLRVELSNTAALRLYLSSGFRPSALLMELELDERASS</sequence>
<dbReference type="CDD" id="cd04301">
    <property type="entry name" value="NAT_SF"/>
    <property type="match status" value="1"/>
</dbReference>
<keyword evidence="2" id="KW-0012">Acyltransferase</keyword>
<evidence type="ECO:0000256" key="1">
    <source>
        <dbReference type="ARBA" id="ARBA00022679"/>
    </source>
</evidence>
<keyword evidence="5" id="KW-1185">Reference proteome</keyword>
<dbReference type="InterPro" id="IPR050680">
    <property type="entry name" value="YpeA/RimI_acetyltransf"/>
</dbReference>
<evidence type="ECO:0000313" key="5">
    <source>
        <dbReference type="Proteomes" id="UP000509448"/>
    </source>
</evidence>
<feature type="domain" description="N-acetyltransferase" evidence="3">
    <location>
        <begin position="1"/>
        <end position="163"/>
    </location>
</feature>
<dbReference type="EMBL" id="AP018732">
    <property type="protein sequence ID" value="BBE41467.1"/>
    <property type="molecule type" value="Genomic_DNA"/>
</dbReference>
<dbReference type="PROSITE" id="PS51186">
    <property type="entry name" value="GNAT"/>
    <property type="match status" value="1"/>
</dbReference>
<dbReference type="GeneID" id="55583872"/>
<dbReference type="Gene3D" id="3.40.630.30">
    <property type="match status" value="1"/>
</dbReference>
<dbReference type="SUPFAM" id="SSF55729">
    <property type="entry name" value="Acyl-CoA N-acyltransferases (Nat)"/>
    <property type="match status" value="1"/>
</dbReference>
<gene>
    <name evidence="4" type="ORF">NAS2_0053</name>
</gene>
<dbReference type="GO" id="GO:0016747">
    <property type="term" value="F:acyltransferase activity, transferring groups other than amino-acyl groups"/>
    <property type="evidence" value="ECO:0007669"/>
    <property type="project" value="InterPro"/>
</dbReference>
<name>A0A4P2VAG5_9ARCH</name>
<keyword evidence="1" id="KW-0808">Transferase</keyword>
<accession>A0A4P2VAG5</accession>
<evidence type="ECO:0000256" key="2">
    <source>
        <dbReference type="ARBA" id="ARBA00023315"/>
    </source>
</evidence>
<dbReference type="RefSeq" id="WP_174447814.1">
    <property type="nucleotide sequence ID" value="NZ_AP018732.1"/>
</dbReference>
<dbReference type="OrthoDB" id="43754at2157"/>
<dbReference type="AlphaFoldDB" id="A0A4P2VAG5"/>
<dbReference type="KEGG" id="ccai:NAS2_0053"/>
<proteinExistence type="predicted"/>
<protein>
    <submittedName>
        <fullName evidence="4">PhnO protein</fullName>
    </submittedName>
</protein>
<dbReference type="PANTHER" id="PTHR43420:SF47">
    <property type="entry name" value="N-ACETYLTRANSFERASE DOMAIN-CONTAINING PROTEIN"/>
    <property type="match status" value="1"/>
</dbReference>
<dbReference type="Proteomes" id="UP000509448">
    <property type="component" value="Chromosome"/>
</dbReference>
<evidence type="ECO:0000313" key="4">
    <source>
        <dbReference type="EMBL" id="BBE41467.1"/>
    </source>
</evidence>
<dbReference type="InterPro" id="IPR000182">
    <property type="entry name" value="GNAT_dom"/>
</dbReference>